<dbReference type="Proteomes" id="UP000243342">
    <property type="component" value="Unassembled WGS sequence"/>
</dbReference>
<dbReference type="STRING" id="1428644.BIV57_15895"/>
<organism evidence="2 3">
    <name type="scientific">Mangrovactinospora gilvigrisea</name>
    <dbReference type="NCBI Taxonomy" id="1428644"/>
    <lineage>
        <taxon>Bacteria</taxon>
        <taxon>Bacillati</taxon>
        <taxon>Actinomycetota</taxon>
        <taxon>Actinomycetes</taxon>
        <taxon>Kitasatosporales</taxon>
        <taxon>Streptomycetaceae</taxon>
        <taxon>Mangrovactinospora</taxon>
    </lineage>
</organism>
<dbReference type="Gene3D" id="3.90.1570.10">
    <property type="entry name" value="tt1808, chain A"/>
    <property type="match status" value="1"/>
</dbReference>
<evidence type="ECO:0000313" key="2">
    <source>
        <dbReference type="EMBL" id="OIV36507.1"/>
    </source>
</evidence>
<sequence>MDKVWEDFEPPTGTVAQYLLGEIRVLANPVLLHDLIGRDIEHQLYQGPVEAWRERGIDLSPDGKPRPDVAFLDPERIDAEWRDVPASVLLGVAEVVSPSSAAMDYRDKTKAYARHKIAVYLIADPRDGTWTVMELVESADGPMYIAKTKGRFGDPIDLKLGGTPVQVETAAWHQYPEHS</sequence>
<feature type="domain" description="Putative restriction endonuclease" evidence="1">
    <location>
        <begin position="13"/>
        <end position="136"/>
    </location>
</feature>
<comment type="caution">
    <text evidence="2">The sequence shown here is derived from an EMBL/GenBank/DDBJ whole genome shotgun (WGS) entry which is preliminary data.</text>
</comment>
<dbReference type="Pfam" id="PF05685">
    <property type="entry name" value="Uma2"/>
    <property type="match status" value="1"/>
</dbReference>
<dbReference type="EMBL" id="MLCF01000089">
    <property type="protein sequence ID" value="OIV36507.1"/>
    <property type="molecule type" value="Genomic_DNA"/>
</dbReference>
<dbReference type="PANTHER" id="PTHR35400">
    <property type="entry name" value="SLR1083 PROTEIN"/>
    <property type="match status" value="1"/>
</dbReference>
<name>A0A1J7BCU6_9ACTN</name>
<evidence type="ECO:0000313" key="3">
    <source>
        <dbReference type="Proteomes" id="UP000243342"/>
    </source>
</evidence>
<accession>A0A1J7BCU6</accession>
<evidence type="ECO:0000259" key="1">
    <source>
        <dbReference type="Pfam" id="PF05685"/>
    </source>
</evidence>
<dbReference type="InterPro" id="IPR012296">
    <property type="entry name" value="Nuclease_put_TT1808"/>
</dbReference>
<dbReference type="InterPro" id="IPR011335">
    <property type="entry name" value="Restrct_endonuc-II-like"/>
</dbReference>
<dbReference type="AlphaFoldDB" id="A0A1J7BCU6"/>
<protein>
    <recommendedName>
        <fullName evidence="1">Putative restriction endonuclease domain-containing protein</fullName>
    </recommendedName>
</protein>
<keyword evidence="3" id="KW-1185">Reference proteome</keyword>
<dbReference type="CDD" id="cd06260">
    <property type="entry name" value="DUF820-like"/>
    <property type="match status" value="1"/>
</dbReference>
<dbReference type="PANTHER" id="PTHR35400:SF3">
    <property type="entry name" value="SLL1072 PROTEIN"/>
    <property type="match status" value="1"/>
</dbReference>
<reference evidence="2 3" key="1">
    <citation type="submission" date="2016-10" db="EMBL/GenBank/DDBJ databases">
        <title>Genome sequence of Streptomyces gilvigriseus MUSC 26.</title>
        <authorList>
            <person name="Lee L.-H."/>
            <person name="Ser H.-L."/>
        </authorList>
    </citation>
    <scope>NUCLEOTIDE SEQUENCE [LARGE SCALE GENOMIC DNA]</scope>
    <source>
        <strain evidence="2 3">MUSC 26</strain>
    </source>
</reference>
<dbReference type="InterPro" id="IPR008538">
    <property type="entry name" value="Uma2"/>
</dbReference>
<gene>
    <name evidence="2" type="ORF">BIV57_15895</name>
</gene>
<dbReference type="SUPFAM" id="SSF52980">
    <property type="entry name" value="Restriction endonuclease-like"/>
    <property type="match status" value="1"/>
</dbReference>
<proteinExistence type="predicted"/>
<dbReference type="OrthoDB" id="4537149at2"/>
<dbReference type="RefSeq" id="WP_071657534.1">
    <property type="nucleotide sequence ID" value="NZ_MLCF01000089.1"/>
</dbReference>